<evidence type="ECO:0000313" key="2">
    <source>
        <dbReference type="Proteomes" id="UP000032221"/>
    </source>
</evidence>
<dbReference type="RefSeq" id="WP_043987504.1">
    <property type="nucleotide sequence ID" value="NZ_BAAARC010000008.1"/>
</dbReference>
<dbReference type="AlphaFoldDB" id="A0A0D1LFH3"/>
<name>A0A0D1LFH3_9MYCO</name>
<comment type="caution">
    <text evidence="1">The sequence shown here is derived from an EMBL/GenBank/DDBJ whole genome shotgun (WGS) entry which is preliminary data.</text>
</comment>
<dbReference type="PATRIC" id="fig|280871.6.peg.4753"/>
<gene>
    <name evidence="1" type="ORF">TL10_22960</name>
</gene>
<evidence type="ECO:0000313" key="1">
    <source>
        <dbReference type="EMBL" id="KIU14746.1"/>
    </source>
</evidence>
<dbReference type="EMBL" id="JXST01000038">
    <property type="protein sequence ID" value="KIU14746.1"/>
    <property type="molecule type" value="Genomic_DNA"/>
</dbReference>
<dbReference type="Proteomes" id="UP000032221">
    <property type="component" value="Unassembled WGS sequence"/>
</dbReference>
<keyword evidence="2" id="KW-1185">Reference proteome</keyword>
<organism evidence="1 2">
    <name type="scientific">Mycolicibacterium llatzerense</name>
    <dbReference type="NCBI Taxonomy" id="280871"/>
    <lineage>
        <taxon>Bacteria</taxon>
        <taxon>Bacillati</taxon>
        <taxon>Actinomycetota</taxon>
        <taxon>Actinomycetes</taxon>
        <taxon>Mycobacteriales</taxon>
        <taxon>Mycobacteriaceae</taxon>
        <taxon>Mycolicibacterium</taxon>
    </lineage>
</organism>
<accession>A0A0D1LFH3</accession>
<evidence type="ECO:0008006" key="3">
    <source>
        <dbReference type="Google" id="ProtNLM"/>
    </source>
</evidence>
<dbReference type="Pfam" id="PF20375">
    <property type="entry name" value="DUF6670"/>
    <property type="match status" value="1"/>
</dbReference>
<protein>
    <recommendedName>
        <fullName evidence="3">AttH domain-containing protein</fullName>
    </recommendedName>
</protein>
<dbReference type="InterPro" id="IPR046611">
    <property type="entry name" value="DUF6670"/>
</dbReference>
<sequence length="351" mass="39294">MNKHLVSRALSRVVIDGLLPLVDSRLPASRLPFDAPEILKPHDVSRAWGVTHFGVFVPDLPEPYRYLNTMTLLGASGTELFDLDHLAAPDARDTSTVFSSTAHADQRFYRAYDMHTDCSFTADGRRLRWAEDLAIDVALPHVVVRGRYPQFDVDLKLDVTDQVSYFVKSPVYDHLSLLAPYAGTVDGVDVSGLGTFEYARIRTHQALTRSPVPARFKLPMDFFTYQIINLDERTQVLLTDVRARGRTACKLAHVRVLGGETEVYSDVHFAVTEYGEPLVDDRGNTMRRPRKFKWSVRDGGREILALIGTVDSPWRHGHGPGYAAAYSYTGTWGTGSVSGSAYLEWIDVQPH</sequence>
<reference evidence="1 2" key="1">
    <citation type="submission" date="2015-01" db="EMBL/GenBank/DDBJ databases">
        <title>Genome sequence of Mycobacterium llatzerense and Mycobacterium immunogenum recovered from brain abscess.</title>
        <authorList>
            <person name="Greninger A.L."/>
            <person name="Langelier C."/>
            <person name="Cunningham G."/>
            <person name="Chiu C.Y."/>
            <person name="Miller S."/>
        </authorList>
    </citation>
    <scope>NUCLEOTIDE SEQUENCE [LARGE SCALE GENOMIC DNA]</scope>
    <source>
        <strain evidence="1 2">CLUC14</strain>
    </source>
</reference>
<dbReference type="OrthoDB" id="6672593at2"/>
<dbReference type="STRING" id="280871.TL10_22960"/>
<proteinExistence type="predicted"/>